<keyword evidence="3" id="KW-1185">Reference proteome</keyword>
<dbReference type="EMBL" id="VYQF01000010">
    <property type="protein sequence ID" value="KAA9035918.1"/>
    <property type="molecule type" value="Genomic_DNA"/>
</dbReference>
<feature type="domain" description="N-acetyltransferase" evidence="1">
    <location>
        <begin position="9"/>
        <end position="163"/>
    </location>
</feature>
<dbReference type="PROSITE" id="PS51186">
    <property type="entry name" value="GNAT"/>
    <property type="match status" value="1"/>
</dbReference>
<evidence type="ECO:0000313" key="3">
    <source>
        <dbReference type="Proteomes" id="UP000326903"/>
    </source>
</evidence>
<comment type="caution">
    <text evidence="2">The sequence shown here is derived from an EMBL/GenBank/DDBJ whole genome shotgun (WGS) entry which is preliminary data.</text>
</comment>
<name>A0A5J5IB49_9BACT</name>
<protein>
    <submittedName>
        <fullName evidence="2">GNAT family N-acetyltransferase</fullName>
    </submittedName>
</protein>
<keyword evidence="2" id="KW-0808">Transferase</keyword>
<dbReference type="InterPro" id="IPR000182">
    <property type="entry name" value="GNAT_dom"/>
</dbReference>
<dbReference type="SUPFAM" id="SSF55729">
    <property type="entry name" value="Acyl-CoA N-acyltransferases (Nat)"/>
    <property type="match status" value="1"/>
</dbReference>
<reference evidence="2 3" key="1">
    <citation type="submission" date="2019-09" db="EMBL/GenBank/DDBJ databases">
        <title>Draft genome sequence of Ginsengibacter sp. BR5-29.</title>
        <authorList>
            <person name="Im W.-T."/>
        </authorList>
    </citation>
    <scope>NUCLEOTIDE SEQUENCE [LARGE SCALE GENOMIC DNA]</scope>
    <source>
        <strain evidence="2 3">BR5-29</strain>
    </source>
</reference>
<proteinExistence type="predicted"/>
<dbReference type="Pfam" id="PF00583">
    <property type="entry name" value="Acetyltransf_1"/>
    <property type="match status" value="1"/>
</dbReference>
<gene>
    <name evidence="2" type="ORF">FW778_20430</name>
</gene>
<evidence type="ECO:0000259" key="1">
    <source>
        <dbReference type="PROSITE" id="PS51186"/>
    </source>
</evidence>
<dbReference type="GO" id="GO:0016747">
    <property type="term" value="F:acyltransferase activity, transferring groups other than amino-acyl groups"/>
    <property type="evidence" value="ECO:0007669"/>
    <property type="project" value="InterPro"/>
</dbReference>
<dbReference type="RefSeq" id="WP_150416745.1">
    <property type="nucleotide sequence ID" value="NZ_VYQF01000010.1"/>
</dbReference>
<dbReference type="AlphaFoldDB" id="A0A5J5IB49"/>
<dbReference type="InterPro" id="IPR016181">
    <property type="entry name" value="Acyl_CoA_acyltransferase"/>
</dbReference>
<sequence>MELTQPGNFTIINTSRDDLDMIFWLFEQAMNLQGINGYKVWEAIDRMGLERDIDKGLQYKIVQDNHVTCIFSIQYSDPFIWRERDRDNAIYLHRIVVNPDFKGLKQFQKVLDWACVFALQNQLQFVRMDTWADNLKIIEYYKSFGFEFIENYKTNDVMELPVQNRNLNVALLQLEIEGYLRMRR</sequence>
<accession>A0A5J5IB49</accession>
<dbReference type="Proteomes" id="UP000326903">
    <property type="component" value="Unassembled WGS sequence"/>
</dbReference>
<evidence type="ECO:0000313" key="2">
    <source>
        <dbReference type="EMBL" id="KAA9035918.1"/>
    </source>
</evidence>
<dbReference type="Gene3D" id="3.40.630.30">
    <property type="match status" value="1"/>
</dbReference>
<organism evidence="2 3">
    <name type="scientific">Ginsengibacter hankyongi</name>
    <dbReference type="NCBI Taxonomy" id="2607284"/>
    <lineage>
        <taxon>Bacteria</taxon>
        <taxon>Pseudomonadati</taxon>
        <taxon>Bacteroidota</taxon>
        <taxon>Chitinophagia</taxon>
        <taxon>Chitinophagales</taxon>
        <taxon>Chitinophagaceae</taxon>
        <taxon>Ginsengibacter</taxon>
    </lineage>
</organism>